<proteinExistence type="predicted"/>
<dbReference type="KEGG" id="brv:CFK39_07525"/>
<name>A0A220UCS4_9MICO</name>
<organism evidence="2 3">
    <name type="scientific">Brachybacterium avium</name>
    <dbReference type="NCBI Taxonomy" id="2017485"/>
    <lineage>
        <taxon>Bacteria</taxon>
        <taxon>Bacillati</taxon>
        <taxon>Actinomycetota</taxon>
        <taxon>Actinomycetes</taxon>
        <taxon>Micrococcales</taxon>
        <taxon>Dermabacteraceae</taxon>
        <taxon>Brachybacterium</taxon>
    </lineage>
</organism>
<evidence type="ECO:0000313" key="3">
    <source>
        <dbReference type="Proteomes" id="UP000198398"/>
    </source>
</evidence>
<feature type="region of interest" description="Disordered" evidence="1">
    <location>
        <begin position="43"/>
        <end position="103"/>
    </location>
</feature>
<dbReference type="OrthoDB" id="4794542at2"/>
<feature type="region of interest" description="Disordered" evidence="1">
    <location>
        <begin position="1"/>
        <end position="24"/>
    </location>
</feature>
<feature type="compositionally biased region" description="Basic and acidic residues" evidence="1">
    <location>
        <begin position="62"/>
        <end position="72"/>
    </location>
</feature>
<feature type="compositionally biased region" description="Low complexity" evidence="1">
    <location>
        <begin position="1"/>
        <end position="12"/>
    </location>
</feature>
<evidence type="ECO:0000256" key="1">
    <source>
        <dbReference type="SAM" id="MobiDB-lite"/>
    </source>
</evidence>
<accession>A0A220UCS4</accession>
<dbReference type="EMBL" id="CP022316">
    <property type="protein sequence ID" value="ASK65712.1"/>
    <property type="molecule type" value="Genomic_DNA"/>
</dbReference>
<dbReference type="Proteomes" id="UP000198398">
    <property type="component" value="Chromosome"/>
</dbReference>
<evidence type="ECO:0000313" key="2">
    <source>
        <dbReference type="EMBL" id="ASK65712.1"/>
    </source>
</evidence>
<dbReference type="RefSeq" id="WP_089064953.1">
    <property type="nucleotide sequence ID" value="NZ_CP022316.1"/>
</dbReference>
<dbReference type="AlphaFoldDB" id="A0A220UCS4"/>
<keyword evidence="3" id="KW-1185">Reference proteome</keyword>
<protein>
    <submittedName>
        <fullName evidence="2">Uncharacterized protein</fullName>
    </submittedName>
</protein>
<reference evidence="3" key="1">
    <citation type="submission" date="2017-07" db="EMBL/GenBank/DDBJ databases">
        <title>Brachybacterium sp. VR2415.</title>
        <authorList>
            <person name="Tak E.J."/>
            <person name="Bae J.-W."/>
        </authorList>
    </citation>
    <scope>NUCLEOTIDE SEQUENCE [LARGE SCALE GENOMIC DNA]</scope>
    <source>
        <strain evidence="3">VR2415</strain>
    </source>
</reference>
<gene>
    <name evidence="2" type="ORF">CFK39_07525</name>
</gene>
<sequence length="103" mass="11421">MRDATISTSRTRATSDHLIDYRPLPASYGDREALHSLRVAKVRATERGEDPSTLQLPTPPEEPDRRPAERPRGRARLSALLRADGADRRGRHGLSPIRSLASS</sequence>